<evidence type="ECO:0000256" key="7">
    <source>
        <dbReference type="PIRNR" id="PIRNR001013"/>
    </source>
</evidence>
<dbReference type="PROSITE" id="PS51257">
    <property type="entry name" value="PROKAR_LIPOPROTEIN"/>
    <property type="match status" value="1"/>
</dbReference>
<evidence type="ECO:0000256" key="3">
    <source>
        <dbReference type="ARBA" id="ARBA00022214"/>
    </source>
</evidence>
<dbReference type="Pfam" id="PF00545">
    <property type="entry name" value="Ribonuclease"/>
    <property type="match status" value="1"/>
</dbReference>
<protein>
    <recommendedName>
        <fullName evidence="3 7">Ribonuclease</fullName>
        <ecNumber evidence="7">3.1.27.-</ecNumber>
    </recommendedName>
</protein>
<dbReference type="GO" id="GO:0005576">
    <property type="term" value="C:extracellular region"/>
    <property type="evidence" value="ECO:0007669"/>
    <property type="project" value="UniProtKB-SubCell"/>
</dbReference>
<dbReference type="Proteomes" id="UP000253490">
    <property type="component" value="Unassembled WGS sequence"/>
</dbReference>
<sequence>MKKKLLGILLIFMTLFVAIGCSLDMVIENQENNVEDVQNEQEVAEVEDSIEENQAYYTVDDVALYINTYGKLPTNYLTKSQASKLGWKSSEGNLWEVTEMGVIGGDVFGNYEGILPDEEGRKWFECDVNYNGGYRGAERIVYSNDGLIYYTSDHYESFTQLY</sequence>
<dbReference type="SUPFAM" id="SSF53933">
    <property type="entry name" value="Microbial ribonucleases"/>
    <property type="match status" value="1"/>
</dbReference>
<evidence type="ECO:0000256" key="5">
    <source>
        <dbReference type="ARBA" id="ARBA00022722"/>
    </source>
</evidence>
<dbReference type="GO" id="GO:0016787">
    <property type="term" value="F:hydrolase activity"/>
    <property type="evidence" value="ECO:0007669"/>
    <property type="project" value="UniProtKB-KW"/>
</dbReference>
<dbReference type="OrthoDB" id="9803442at2"/>
<evidence type="ECO:0000256" key="1">
    <source>
        <dbReference type="ARBA" id="ARBA00004613"/>
    </source>
</evidence>
<dbReference type="EMBL" id="QNRX01000005">
    <property type="protein sequence ID" value="RBP66668.1"/>
    <property type="molecule type" value="Genomic_DNA"/>
</dbReference>
<name>A0A366ICN6_9FIRM</name>
<gene>
    <name evidence="9" type="ORF">DES36_10547</name>
</gene>
<comment type="similarity">
    <text evidence="2 7">Belongs to the ribonuclease N1/T1 family.</text>
</comment>
<dbReference type="Gene3D" id="3.10.450.30">
    <property type="entry name" value="Microbial ribonucleases"/>
    <property type="match status" value="1"/>
</dbReference>
<dbReference type="EC" id="3.1.27.-" evidence="7"/>
<evidence type="ECO:0000313" key="9">
    <source>
        <dbReference type="EMBL" id="RBP66668.1"/>
    </source>
</evidence>
<keyword evidence="6 7" id="KW-0378">Hydrolase</keyword>
<evidence type="ECO:0000256" key="2">
    <source>
        <dbReference type="ARBA" id="ARBA00009006"/>
    </source>
</evidence>
<comment type="caution">
    <text evidence="9">The sequence shown here is derived from an EMBL/GenBank/DDBJ whole genome shotgun (WGS) entry which is preliminary data.</text>
</comment>
<dbReference type="InterPro" id="IPR016191">
    <property type="entry name" value="Ribonuclease/ribotoxin"/>
</dbReference>
<keyword evidence="7" id="KW-0255">Endonuclease</keyword>
<evidence type="ECO:0000313" key="10">
    <source>
        <dbReference type="Proteomes" id="UP000253490"/>
    </source>
</evidence>
<comment type="subcellular location">
    <subcellularLocation>
        <location evidence="1 7">Secreted</location>
    </subcellularLocation>
</comment>
<keyword evidence="4 7" id="KW-0964">Secreted</keyword>
<dbReference type="RefSeq" id="WP_113920101.1">
    <property type="nucleotide sequence ID" value="NZ_QNRX01000005.1"/>
</dbReference>
<keyword evidence="5 7" id="KW-0540">Nuclease</keyword>
<dbReference type="AlphaFoldDB" id="A0A366ICN6"/>
<reference evidence="9 10" key="1">
    <citation type="submission" date="2018-06" db="EMBL/GenBank/DDBJ databases">
        <title>Genomic Encyclopedia of Type Strains, Phase IV (KMG-IV): sequencing the most valuable type-strain genomes for metagenomic binning, comparative biology and taxonomic classification.</title>
        <authorList>
            <person name="Goeker M."/>
        </authorList>
    </citation>
    <scope>NUCLEOTIDE SEQUENCE [LARGE SCALE GENOMIC DNA]</scope>
    <source>
        <strain evidence="9 10">DSM 22112</strain>
    </source>
</reference>
<evidence type="ECO:0000256" key="8">
    <source>
        <dbReference type="PIRSR" id="PIRSR001013-1"/>
    </source>
</evidence>
<feature type="active site" description="Proton acceptor" evidence="8">
    <location>
        <position position="125"/>
    </location>
</feature>
<keyword evidence="10" id="KW-1185">Reference proteome</keyword>
<dbReference type="InterPro" id="IPR000026">
    <property type="entry name" value="N1-like"/>
</dbReference>
<accession>A0A366ICN6</accession>
<evidence type="ECO:0000256" key="4">
    <source>
        <dbReference type="ARBA" id="ARBA00022525"/>
    </source>
</evidence>
<proteinExistence type="inferred from homology"/>
<organism evidence="9 10">
    <name type="scientific">Alkalibaculum bacchi</name>
    <dbReference type="NCBI Taxonomy" id="645887"/>
    <lineage>
        <taxon>Bacteria</taxon>
        <taxon>Bacillati</taxon>
        <taxon>Bacillota</taxon>
        <taxon>Clostridia</taxon>
        <taxon>Eubacteriales</taxon>
        <taxon>Eubacteriaceae</taxon>
        <taxon>Alkalibaculum</taxon>
    </lineage>
</organism>
<feature type="active site" description="Proton donor" evidence="8">
    <location>
        <position position="154"/>
    </location>
</feature>
<dbReference type="GO" id="GO:0004521">
    <property type="term" value="F:RNA endonuclease activity"/>
    <property type="evidence" value="ECO:0007669"/>
    <property type="project" value="UniProtKB-UniRule"/>
</dbReference>
<dbReference type="GO" id="GO:0003723">
    <property type="term" value="F:RNA binding"/>
    <property type="evidence" value="ECO:0007669"/>
    <property type="project" value="UniProtKB-UniRule"/>
</dbReference>
<dbReference type="InterPro" id="IPR001887">
    <property type="entry name" value="Barnase"/>
</dbReference>
<dbReference type="PRINTS" id="PR00117">
    <property type="entry name" value="BARNASE"/>
</dbReference>
<evidence type="ECO:0000256" key="6">
    <source>
        <dbReference type="ARBA" id="ARBA00022801"/>
    </source>
</evidence>
<dbReference type="PIRSF" id="PIRSF001013">
    <property type="entry name" value="Barnase"/>
    <property type="match status" value="1"/>
</dbReference>